<organism evidence="4 5">
    <name type="scientific">Coemansia thaxteri</name>
    <dbReference type="NCBI Taxonomy" id="2663907"/>
    <lineage>
        <taxon>Eukaryota</taxon>
        <taxon>Fungi</taxon>
        <taxon>Fungi incertae sedis</taxon>
        <taxon>Zoopagomycota</taxon>
        <taxon>Kickxellomycotina</taxon>
        <taxon>Kickxellomycetes</taxon>
        <taxon>Kickxellales</taxon>
        <taxon>Kickxellaceae</taxon>
        <taxon>Coemansia</taxon>
    </lineage>
</organism>
<feature type="domain" description="CN hydrolase" evidence="3">
    <location>
        <begin position="495"/>
        <end position="745"/>
    </location>
</feature>
<dbReference type="GO" id="GO:0003837">
    <property type="term" value="F:beta-ureidopropionase activity"/>
    <property type="evidence" value="ECO:0007669"/>
    <property type="project" value="UniProtKB-EC"/>
</dbReference>
<dbReference type="CDD" id="cd07572">
    <property type="entry name" value="nit"/>
    <property type="match status" value="1"/>
</dbReference>
<dbReference type="Proteomes" id="UP001150907">
    <property type="component" value="Unassembled WGS sequence"/>
</dbReference>
<dbReference type="OrthoDB" id="10250282at2759"/>
<dbReference type="InterPro" id="IPR036236">
    <property type="entry name" value="Znf_C2H2_sf"/>
</dbReference>
<feature type="region of interest" description="Disordered" evidence="2">
    <location>
        <begin position="282"/>
        <end position="311"/>
    </location>
</feature>
<dbReference type="EC" id="3.5.1.6" evidence="4"/>
<evidence type="ECO:0000256" key="2">
    <source>
        <dbReference type="SAM" id="MobiDB-lite"/>
    </source>
</evidence>
<dbReference type="SMART" id="SM00614">
    <property type="entry name" value="ZnF_BED"/>
    <property type="match status" value="1"/>
</dbReference>
<accession>A0A9W8BCI9</accession>
<feature type="region of interest" description="Disordered" evidence="2">
    <location>
        <begin position="369"/>
        <end position="392"/>
    </location>
</feature>
<dbReference type="PROSITE" id="PS50263">
    <property type="entry name" value="CN_HYDROLASE"/>
    <property type="match status" value="1"/>
</dbReference>
<dbReference type="Pfam" id="PF00795">
    <property type="entry name" value="CN_hydrolase"/>
    <property type="match status" value="1"/>
</dbReference>
<keyword evidence="5" id="KW-1185">Reference proteome</keyword>
<reference evidence="4" key="1">
    <citation type="submission" date="2022-07" db="EMBL/GenBank/DDBJ databases">
        <title>Phylogenomic reconstructions and comparative analyses of Kickxellomycotina fungi.</title>
        <authorList>
            <person name="Reynolds N.K."/>
            <person name="Stajich J.E."/>
            <person name="Barry K."/>
            <person name="Grigoriev I.V."/>
            <person name="Crous P."/>
            <person name="Smith M.E."/>
        </authorList>
    </citation>
    <scope>NUCLEOTIDE SEQUENCE</scope>
    <source>
        <strain evidence="4">IMI 214461</strain>
    </source>
</reference>
<dbReference type="SUPFAM" id="SSF56317">
    <property type="entry name" value="Carbon-nitrogen hydrolase"/>
    <property type="match status" value="1"/>
</dbReference>
<evidence type="ECO:0000313" key="5">
    <source>
        <dbReference type="Proteomes" id="UP001150907"/>
    </source>
</evidence>
<feature type="region of interest" description="Disordered" evidence="2">
    <location>
        <begin position="130"/>
        <end position="202"/>
    </location>
</feature>
<feature type="region of interest" description="Disordered" evidence="2">
    <location>
        <begin position="233"/>
        <end position="267"/>
    </location>
</feature>
<dbReference type="InterPro" id="IPR045254">
    <property type="entry name" value="Nit1/2_C-N_Hydrolase"/>
</dbReference>
<feature type="compositionally biased region" description="Basic residues" evidence="2">
    <location>
        <begin position="166"/>
        <end position="177"/>
    </location>
</feature>
<proteinExistence type="predicted"/>
<dbReference type="PROSITE" id="PS01227">
    <property type="entry name" value="UPF0012"/>
    <property type="match status" value="1"/>
</dbReference>
<dbReference type="InterPro" id="IPR001110">
    <property type="entry name" value="UPF0012_CS"/>
</dbReference>
<dbReference type="InterPro" id="IPR003010">
    <property type="entry name" value="C-N_Hydrolase"/>
</dbReference>
<dbReference type="PANTHER" id="PTHR23088:SF27">
    <property type="entry name" value="DEAMINATED GLUTATHIONE AMIDASE"/>
    <property type="match status" value="1"/>
</dbReference>
<keyword evidence="1 4" id="KW-0378">Hydrolase</keyword>
<sequence length="771" mass="83070">MPDHLAHGEVDGYEDVGGMKLSGASAHVIAAVKAVAEDDGDYDMADHQHHDHHGSAHGNGEEYAAEHEYADYDMTEVDVEHQGAATAAAPGASEYADNVDSTHAGSILATQDNAEEQLLDEDAQQGAEYAYEQDEAADESGKAHELGIDDGGQDELADDDHDHHVHDHHRHDHHHHQHEQPDHQQGMYEEEQDDHGSHLYSGSQDDAAALEYSMMSADAADTSPLATLTRAISSGGSQHAQGDGQGGEPQAGLDRHEHGGVAGGAHLHSPSLMRFKQRPPMLDTSAAASGSQAVTPIKRQHSAHSGDGSSASRLKSKVWSWYDISNDGQRQCRFCAQKYGRLTATTILARHYHNRHDPNPPPIMAATPTHRSTAPRLHSASQSGLSPQHQHLNLSPVGQGVYSQAAAAAAVAAAAVAAAPDAQASHLFHPQANGASSPFEQAELNGGASDDILRTVSEATEHGESYEDSQLAMQEGYSSLMTAPLSRISLAPARRAVAAVAQFCAQGDMQKNLQTCVELIYTASKRGARMLFLPESSDFISETRAQPAQQAQGLDGPFMKEIQLAAKNNNIWVSIGIHEQQAEGMPFNTNAVVSDDGTLVSIYRKLHLFDVNVKDGPRMVESSVTARGDRVPDVVSTPVGQLGLSVCYDMRFPELAQLLRLRGAQSLCYPSAFTEMTGAAHWEVMLRARAIETQTYVFAAAQIGKHNAKRSSYGDAMIVDPWGAVVARCSRNSSEPTLAIAEVSFDFLDKVRRDMPVFSHKRADMFSQFAS</sequence>
<dbReference type="Gene3D" id="3.60.110.10">
    <property type="entry name" value="Carbon-nitrogen hydrolase"/>
    <property type="match status" value="1"/>
</dbReference>
<evidence type="ECO:0000256" key="1">
    <source>
        <dbReference type="ARBA" id="ARBA00022801"/>
    </source>
</evidence>
<evidence type="ECO:0000259" key="3">
    <source>
        <dbReference type="PROSITE" id="PS50263"/>
    </source>
</evidence>
<gene>
    <name evidence="4" type="primary">NIT2_1</name>
    <name evidence="4" type="ORF">H4R26_003533</name>
</gene>
<feature type="compositionally biased region" description="Polar residues" evidence="2">
    <location>
        <begin position="379"/>
        <end position="392"/>
    </location>
</feature>
<dbReference type="AlphaFoldDB" id="A0A9W8BCI9"/>
<dbReference type="PANTHER" id="PTHR23088">
    <property type="entry name" value="NITRILASE-RELATED"/>
    <property type="match status" value="1"/>
</dbReference>
<dbReference type="EMBL" id="JANBQF010000289">
    <property type="protein sequence ID" value="KAJ2002585.1"/>
    <property type="molecule type" value="Genomic_DNA"/>
</dbReference>
<protein>
    <submittedName>
        <fullName evidence="4">Carbon-nitrogen hydrolase</fullName>
        <ecNumber evidence="4">3.5.1.6</ecNumber>
    </submittedName>
</protein>
<name>A0A9W8BCI9_9FUNG</name>
<dbReference type="InterPro" id="IPR036526">
    <property type="entry name" value="C-N_Hydrolase_sf"/>
</dbReference>
<evidence type="ECO:0000313" key="4">
    <source>
        <dbReference type="EMBL" id="KAJ2002585.1"/>
    </source>
</evidence>
<dbReference type="SUPFAM" id="SSF57667">
    <property type="entry name" value="beta-beta-alpha zinc fingers"/>
    <property type="match status" value="1"/>
</dbReference>
<comment type="caution">
    <text evidence="4">The sequence shown here is derived from an EMBL/GenBank/DDBJ whole genome shotgun (WGS) entry which is preliminary data.</text>
</comment>